<evidence type="ECO:0000313" key="2">
    <source>
        <dbReference type="Proteomes" id="UP000826212"/>
    </source>
</evidence>
<dbReference type="Proteomes" id="UP000826212">
    <property type="component" value="Chromosome"/>
</dbReference>
<keyword evidence="2" id="KW-1185">Reference proteome</keyword>
<gene>
    <name evidence="1" type="ORF">K4L44_06630</name>
</gene>
<organism evidence="1 2">
    <name type="scientific">Halosquirtibacter laminarini</name>
    <dbReference type="NCBI Taxonomy" id="3374600"/>
    <lineage>
        <taxon>Bacteria</taxon>
        <taxon>Pseudomonadati</taxon>
        <taxon>Bacteroidota</taxon>
        <taxon>Bacteroidia</taxon>
        <taxon>Marinilabiliales</taxon>
        <taxon>Prolixibacteraceae</taxon>
        <taxon>Halosquirtibacter</taxon>
    </lineage>
</organism>
<proteinExistence type="predicted"/>
<protein>
    <submittedName>
        <fullName evidence="1">Uncharacterized protein</fullName>
    </submittedName>
</protein>
<reference evidence="1" key="1">
    <citation type="submission" date="2021-08" db="EMBL/GenBank/DDBJ databases">
        <title>Novel anaerobic bacterium isolated from sea squirt in East Sea, Republic of Korea.</title>
        <authorList>
            <person name="Nguyen T.H."/>
            <person name="Li Z."/>
            <person name="Lee Y.-J."/>
            <person name="Ko J."/>
            <person name="Kim S.-G."/>
        </authorList>
    </citation>
    <scope>NUCLEOTIDE SEQUENCE</scope>
    <source>
        <strain evidence="1">KCTC 25031</strain>
    </source>
</reference>
<sequence>MKILIFVIFRLLISFAIGRMGENRKIGYGWSFSLSLFLSPIIAWIITLCSRKNSEVHFINTNDK</sequence>
<evidence type="ECO:0000313" key="1">
    <source>
        <dbReference type="EMBL" id="QZE15502.1"/>
    </source>
</evidence>
<name>A0AC61NII8_9BACT</name>
<dbReference type="EMBL" id="CP081303">
    <property type="protein sequence ID" value="QZE15502.1"/>
    <property type="molecule type" value="Genomic_DNA"/>
</dbReference>
<accession>A0AC61NII8</accession>